<accession>A0A5J4UX62</accession>
<reference evidence="1 2" key="1">
    <citation type="submission" date="2019-03" db="EMBL/GenBank/DDBJ databases">
        <title>Single cell metagenomics reveals metabolic interactions within the superorganism composed of flagellate Streblomastix strix and complex community of Bacteroidetes bacteria on its surface.</title>
        <authorList>
            <person name="Treitli S.C."/>
            <person name="Kolisko M."/>
            <person name="Husnik F."/>
            <person name="Keeling P."/>
            <person name="Hampl V."/>
        </authorList>
    </citation>
    <scope>NUCLEOTIDE SEQUENCE [LARGE SCALE GENOMIC DNA]</scope>
    <source>
        <strain evidence="1">ST1C</strain>
    </source>
</reference>
<protein>
    <submittedName>
        <fullName evidence="1">Uncharacterized protein</fullName>
    </submittedName>
</protein>
<comment type="caution">
    <text evidence="1">The sequence shown here is derived from an EMBL/GenBank/DDBJ whole genome shotgun (WGS) entry which is preliminary data.</text>
</comment>
<feature type="non-terminal residue" evidence="1">
    <location>
        <position position="40"/>
    </location>
</feature>
<proteinExistence type="predicted"/>
<dbReference type="EMBL" id="SNRW01011933">
    <property type="protein sequence ID" value="KAA6374501.1"/>
    <property type="molecule type" value="Genomic_DNA"/>
</dbReference>
<name>A0A5J4UX62_9EUKA</name>
<organism evidence="1 2">
    <name type="scientific">Streblomastix strix</name>
    <dbReference type="NCBI Taxonomy" id="222440"/>
    <lineage>
        <taxon>Eukaryota</taxon>
        <taxon>Metamonada</taxon>
        <taxon>Preaxostyla</taxon>
        <taxon>Oxymonadida</taxon>
        <taxon>Streblomastigidae</taxon>
        <taxon>Streblomastix</taxon>
    </lineage>
</organism>
<sequence>MTERGPIHTTKKYTPYSKKFFDIEGLTVQKIIRTSIERFP</sequence>
<gene>
    <name evidence="1" type="ORF">EZS28_029972</name>
</gene>
<evidence type="ECO:0000313" key="1">
    <source>
        <dbReference type="EMBL" id="KAA6374501.1"/>
    </source>
</evidence>
<dbReference type="Proteomes" id="UP000324800">
    <property type="component" value="Unassembled WGS sequence"/>
</dbReference>
<evidence type="ECO:0000313" key="2">
    <source>
        <dbReference type="Proteomes" id="UP000324800"/>
    </source>
</evidence>
<dbReference type="AlphaFoldDB" id="A0A5J4UX62"/>